<evidence type="ECO:0000256" key="1">
    <source>
        <dbReference type="HAMAP-Rule" id="MF_00676"/>
    </source>
</evidence>
<dbReference type="PANTHER" id="PTHR37421">
    <property type="entry name" value="UPF0260 PROTEIN YCGN"/>
    <property type="match status" value="1"/>
</dbReference>
<dbReference type="NCBIfam" id="NF003507">
    <property type="entry name" value="PRK05170.2-5"/>
    <property type="match status" value="1"/>
</dbReference>
<dbReference type="HAMAP" id="MF_00676">
    <property type="entry name" value="UPF0260"/>
    <property type="match status" value="1"/>
</dbReference>
<evidence type="ECO:0000313" key="2">
    <source>
        <dbReference type="EMBL" id="TCU27225.1"/>
    </source>
</evidence>
<name>A0AAX2QQW0_9HYPH</name>
<dbReference type="EMBL" id="SMBI01000003">
    <property type="protein sequence ID" value="TCU27225.1"/>
    <property type="molecule type" value="Genomic_DNA"/>
</dbReference>
<organism evidence="2 3">
    <name type="scientific">Rhizobium laguerreae</name>
    <dbReference type="NCBI Taxonomy" id="1076926"/>
    <lineage>
        <taxon>Bacteria</taxon>
        <taxon>Pseudomonadati</taxon>
        <taxon>Pseudomonadota</taxon>
        <taxon>Alphaproteobacteria</taxon>
        <taxon>Hyphomicrobiales</taxon>
        <taxon>Rhizobiaceae</taxon>
        <taxon>Rhizobium/Agrobacterium group</taxon>
        <taxon>Rhizobium</taxon>
    </lineage>
</organism>
<dbReference type="AlphaFoldDB" id="A0AAX2QQW0"/>
<protein>
    <recommendedName>
        <fullName evidence="1">UPF0260 protein EV131_103256</fullName>
    </recommendedName>
</protein>
<dbReference type="NCBIfam" id="NF003501">
    <property type="entry name" value="PRK05170.1-5"/>
    <property type="match status" value="1"/>
</dbReference>
<accession>A0AAX2QQW0</accession>
<evidence type="ECO:0000313" key="3">
    <source>
        <dbReference type="Proteomes" id="UP000295021"/>
    </source>
</evidence>
<dbReference type="Pfam" id="PF03692">
    <property type="entry name" value="CxxCxxCC"/>
    <property type="match status" value="1"/>
</dbReference>
<comment type="caution">
    <text evidence="2">The sequence shown here is derived from an EMBL/GenBank/DDBJ whole genome shotgun (WGS) entry which is preliminary data.</text>
</comment>
<dbReference type="InterPro" id="IPR005358">
    <property type="entry name" value="Puta_zinc/iron-chelating_dom"/>
</dbReference>
<reference evidence="2 3" key="1">
    <citation type="submission" date="2019-03" db="EMBL/GenBank/DDBJ databases">
        <title>Genomic Encyclopedia of Type Strains, Phase IV (KMG-V): Genome sequencing to study the core and pangenomes of soil and plant-associated prokaryotes.</title>
        <authorList>
            <person name="Whitman W."/>
        </authorList>
    </citation>
    <scope>NUCLEOTIDE SEQUENCE [LARGE SCALE GENOMIC DNA]</scope>
    <source>
        <strain evidence="2 3">FB403</strain>
    </source>
</reference>
<sequence length="206" mass="23297">MAAKLSDTGREFSEYQEYTEGLIDFAADNKRDASGSREFAGRCCKKRTMNDLPFWKSKTLAEMTVAEWESLCDGCGLCCLNKIEEWDSGDIYFTSVSCKLLDGESCRCSSYENRWDFVPDCVQLTKENVPDIAWLPPTCGYRLVNEGRDLYWWHPLVSGDPATVHAAGISARGRAINENEIDLDDLEDYVVDWPLTVGEEKDDEDA</sequence>
<dbReference type="PANTHER" id="PTHR37421:SF1">
    <property type="entry name" value="UPF0260 PROTEIN YCGN"/>
    <property type="match status" value="1"/>
</dbReference>
<gene>
    <name evidence="2" type="ORF">EV131_103256</name>
</gene>
<proteinExistence type="inferred from homology"/>
<dbReference type="InterPro" id="IPR008228">
    <property type="entry name" value="UCP006173"/>
</dbReference>
<comment type="similarity">
    <text evidence="1">Belongs to the UPF0260 family.</text>
</comment>
<dbReference type="Proteomes" id="UP000295021">
    <property type="component" value="Unassembled WGS sequence"/>
</dbReference>